<dbReference type="GO" id="GO:0051666">
    <property type="term" value="P:actin cortical patch localization"/>
    <property type="evidence" value="ECO:0007669"/>
    <property type="project" value="TreeGrafter"/>
</dbReference>
<dbReference type="Pfam" id="PF08616">
    <property type="entry name" value="SPA"/>
    <property type="match status" value="1"/>
</dbReference>
<dbReference type="AlphaFoldDB" id="A0A1H6PWV0"/>
<gene>
    <name evidence="3" type="ORF">B0I71DRAFT_134254</name>
    <name evidence="2" type="ORF">YALI1_A21945g</name>
</gene>
<dbReference type="GeneID" id="2905764"/>
<evidence type="ECO:0000313" key="4">
    <source>
        <dbReference type="Proteomes" id="UP000182444"/>
    </source>
</evidence>
<dbReference type="PROSITE" id="PS50211">
    <property type="entry name" value="DENN"/>
    <property type="match status" value="1"/>
</dbReference>
<proteinExistence type="predicted"/>
<feature type="domain" description="UDENN" evidence="1">
    <location>
        <begin position="11"/>
        <end position="518"/>
    </location>
</feature>
<dbReference type="Pfam" id="PF07792">
    <property type="entry name" value="Afi1"/>
    <property type="match status" value="1"/>
</dbReference>
<evidence type="ECO:0000313" key="5">
    <source>
        <dbReference type="Proteomes" id="UP000256601"/>
    </source>
</evidence>
<name>A0A1H6PWV0_YARLL</name>
<dbReference type="OrthoDB" id="66409at2759"/>
<protein>
    <submittedName>
        <fullName evidence="3">Docking domain of Afi1 for Arf3 in vesicle trafficking-domain-containing protein</fullName>
    </submittedName>
</protein>
<evidence type="ECO:0000313" key="2">
    <source>
        <dbReference type="EMBL" id="AOW00952.1"/>
    </source>
</evidence>
<dbReference type="EMBL" id="KZ859033">
    <property type="protein sequence ID" value="RDW24467.1"/>
    <property type="molecule type" value="Genomic_DNA"/>
</dbReference>
<sequence length="622" mass="70891">MQTLNPLLHIEYVLAAEFDIDAGPVVKYQYPDTLPGDEQLMAELMLPDQSHVRNQDWTIFFLHDENGLLKYRPNDKGDMFYVLNLVNTKFDKDVRRGAIVKSMCLITRYPYFQIFKPVLILALDEYFDAPSLDCLKKLYNSINSMSVDRMPSFSASEKLLLAVSEDHSLFAERFGEEETASIVDEKNAPIDPKRNSSGEKPTYYIDLKNRGHRLVSTGTVRDTHYFDSSLQYGAMKIPVKVPTAIFPETVGDFSLIRLLRTLQSVKGPFKSVHPQLTIFGPTTPPVIVLINALLTQKRVLFIGYNTPSGDVADHVLAACFLASGGGILRGFTRYAFPYTDLSKVDDLLETPGFIAGAKNPAFTHHPTWYDVVVDIENFTMDISPAISSPVPKEKDSKGTNPLFATISQDDMIFTDQIKRMLTEHYGESSIRHRCRNYLIRFVRIAISYEEYKYKQSQLWPRKAPEKDAGHGYVWNSGTRRLLDFQNLEPVIEGWRQSRSYKLAAEDEQERLTNPEALTLDVEHCLDKLKIQTLNNSESAAIYTLLHTHVSGYDDINTLLVHAIDNNLFEVALGLVHRFPAAREATCELLERIRAHPAGKRFFDRINPFLKVTFFRIIEDKRS</sequence>
<reference evidence="2 4" key="1">
    <citation type="journal article" date="2016" name="PLoS ONE">
        <title>Sequence Assembly of Yarrowia lipolytica Strain W29/CLIB89 Shows Transposable Element Diversity.</title>
        <authorList>
            <person name="Magnan C."/>
            <person name="Yu J."/>
            <person name="Chang I."/>
            <person name="Jahn E."/>
            <person name="Kanomata Y."/>
            <person name="Wu J."/>
            <person name="Zeller M."/>
            <person name="Oakes M."/>
            <person name="Baldi P."/>
            <person name="Sandmeyer S."/>
        </authorList>
    </citation>
    <scope>NUCLEOTIDE SEQUENCE [LARGE SCALE GENOMIC DNA]</scope>
    <source>
        <strain evidence="2">CLIB89</strain>
        <strain evidence="4">CLIB89(W29)</strain>
    </source>
</reference>
<dbReference type="KEGG" id="yli:2905764"/>
<dbReference type="PANTHER" id="PTHR28245">
    <property type="entry name" value="ARF3-INTERACTING PROTEIN 1"/>
    <property type="match status" value="1"/>
</dbReference>
<dbReference type="InterPro" id="IPR052809">
    <property type="entry name" value="Actin_polarity_regulatory"/>
</dbReference>
<dbReference type="eggNOG" id="ENOG502QQUZ">
    <property type="taxonomic scope" value="Eukaryota"/>
</dbReference>
<dbReference type="OMA" id="GRHFWAQ"/>
<evidence type="ECO:0000313" key="3">
    <source>
        <dbReference type="EMBL" id="RDW24467.1"/>
    </source>
</evidence>
<reference evidence="3 5" key="2">
    <citation type="submission" date="2018-07" db="EMBL/GenBank/DDBJ databases">
        <title>Draft Genome Assemblies for Five Robust Yarrowia lipolytica Strains Exhibiting High Lipid Production and Pentose Sugar Utilization and Sugar Alcohol Secretion from Undetoxified Lignocellulosic Biomass Hydrolysates.</title>
        <authorList>
            <consortium name="DOE Joint Genome Institute"/>
            <person name="Walker C."/>
            <person name="Ryu S."/>
            <person name="Na H."/>
            <person name="Zane M."/>
            <person name="LaButti K."/>
            <person name="Lipzen A."/>
            <person name="Haridas S."/>
            <person name="Barry K."/>
            <person name="Grigoriev I.V."/>
            <person name="Quarterman J."/>
            <person name="Slininger P."/>
            <person name="Dien B."/>
            <person name="Trinh C.T."/>
        </authorList>
    </citation>
    <scope>NUCLEOTIDE SEQUENCE [LARGE SCALE GENOMIC DNA]</scope>
    <source>
        <strain evidence="3 5">YB392</strain>
    </source>
</reference>
<organism evidence="2 4">
    <name type="scientific">Yarrowia lipolytica</name>
    <name type="common">Candida lipolytica</name>
    <dbReference type="NCBI Taxonomy" id="4952"/>
    <lineage>
        <taxon>Eukaryota</taxon>
        <taxon>Fungi</taxon>
        <taxon>Dikarya</taxon>
        <taxon>Ascomycota</taxon>
        <taxon>Saccharomycotina</taxon>
        <taxon>Dipodascomycetes</taxon>
        <taxon>Dipodascales</taxon>
        <taxon>Dipodascales incertae sedis</taxon>
        <taxon>Yarrowia</taxon>
    </lineage>
</organism>
<dbReference type="GO" id="GO:0005886">
    <property type="term" value="C:plasma membrane"/>
    <property type="evidence" value="ECO:0007669"/>
    <property type="project" value="TreeGrafter"/>
</dbReference>
<dbReference type="InterPro" id="IPR012860">
    <property type="entry name" value="Afi1_N"/>
</dbReference>
<dbReference type="VEuPathDB" id="FungiDB:YALI0_A20900g"/>
<accession>A0A1H6PWV0</accession>
<dbReference type="RefSeq" id="XP_500308.1">
    <property type="nucleotide sequence ID" value="XM_500308.1"/>
</dbReference>
<dbReference type="EMBL" id="CP017553">
    <property type="protein sequence ID" value="AOW00952.1"/>
    <property type="molecule type" value="Genomic_DNA"/>
</dbReference>
<dbReference type="Proteomes" id="UP000182444">
    <property type="component" value="Chromosome 1A"/>
</dbReference>
<dbReference type="VEuPathDB" id="FungiDB:YALI1_A21945g"/>
<dbReference type="Proteomes" id="UP000256601">
    <property type="component" value="Unassembled WGS sequence"/>
</dbReference>
<dbReference type="PANTHER" id="PTHR28245:SF1">
    <property type="entry name" value="ARF3-INTERACTING PROTEIN 1"/>
    <property type="match status" value="1"/>
</dbReference>
<dbReference type="InterPro" id="IPR037516">
    <property type="entry name" value="Tripartite_DENN"/>
</dbReference>
<evidence type="ECO:0000259" key="1">
    <source>
        <dbReference type="PROSITE" id="PS50211"/>
    </source>
</evidence>